<dbReference type="EMBL" id="JAUOPU010000093">
    <property type="protein sequence ID" value="MDO6545566.1"/>
    <property type="molecule type" value="Genomic_DNA"/>
</dbReference>
<gene>
    <name evidence="1" type="ORF">Q4568_23845</name>
</gene>
<dbReference type="AlphaFoldDB" id="A0AAW7YBF8"/>
<accession>A0AAW7YBF8</accession>
<evidence type="ECO:0000313" key="1">
    <source>
        <dbReference type="EMBL" id="MDO6545566.1"/>
    </source>
</evidence>
<dbReference type="RefSeq" id="WP_303502362.1">
    <property type="nucleotide sequence ID" value="NZ_JAUOPU010000093.1"/>
</dbReference>
<proteinExistence type="predicted"/>
<evidence type="ECO:0000313" key="2">
    <source>
        <dbReference type="Proteomes" id="UP001170624"/>
    </source>
</evidence>
<dbReference type="Proteomes" id="UP001170624">
    <property type="component" value="Unassembled WGS sequence"/>
</dbReference>
<sequence length="93" mass="10504">MRKSDYTSQKALFKNAFRSERAASNGRANSVLSHLRLSVSLAYHEDKPELMMERLYLANNAALRSIISKKKASFQQSQKLRDAFAKRAVGGEL</sequence>
<protein>
    <recommendedName>
        <fullName evidence="3">Transposase</fullName>
    </recommendedName>
</protein>
<name>A0AAW7YBF8_9GAMM</name>
<comment type="caution">
    <text evidence="1">The sequence shown here is derived from an EMBL/GenBank/DDBJ whole genome shotgun (WGS) entry which is preliminary data.</text>
</comment>
<reference evidence="1" key="1">
    <citation type="submission" date="2023-07" db="EMBL/GenBank/DDBJ databases">
        <title>Genome content predicts the carbon catabolic preferences of heterotrophic bacteria.</title>
        <authorList>
            <person name="Gralka M."/>
        </authorList>
    </citation>
    <scope>NUCLEOTIDE SEQUENCE</scope>
    <source>
        <strain evidence="1">G2M05</strain>
    </source>
</reference>
<evidence type="ECO:0008006" key="3">
    <source>
        <dbReference type="Google" id="ProtNLM"/>
    </source>
</evidence>
<organism evidence="1 2">
    <name type="scientific">Photobacterium sanguinicancri</name>
    <dbReference type="NCBI Taxonomy" id="875932"/>
    <lineage>
        <taxon>Bacteria</taxon>
        <taxon>Pseudomonadati</taxon>
        <taxon>Pseudomonadota</taxon>
        <taxon>Gammaproteobacteria</taxon>
        <taxon>Vibrionales</taxon>
        <taxon>Vibrionaceae</taxon>
        <taxon>Photobacterium</taxon>
    </lineage>
</organism>